<evidence type="ECO:0000256" key="2">
    <source>
        <dbReference type="ARBA" id="ARBA00008725"/>
    </source>
</evidence>
<name>A0A370WXV6_9GAMM</name>
<keyword evidence="8" id="KW-0732">Signal</keyword>
<dbReference type="InterPro" id="IPR050962">
    <property type="entry name" value="Phosphate-bind_PstS"/>
</dbReference>
<dbReference type="OrthoDB" id="9801510at2"/>
<comment type="subunit">
    <text evidence="3 7">The complex is composed of two ATP-binding proteins (PstB), two transmembrane proteins (PstC and PstA) and a solute-binding protein (PstS).</text>
</comment>
<dbReference type="NCBIfam" id="NF008171">
    <property type="entry name" value="PRK10918.1"/>
    <property type="match status" value="1"/>
</dbReference>
<dbReference type="Proteomes" id="UP000255334">
    <property type="component" value="Unassembled WGS sequence"/>
</dbReference>
<comment type="function">
    <text evidence="1 7">Part of the ABC transporter complex PstSACB involved in phosphate import.</text>
</comment>
<feature type="signal peptide" evidence="8">
    <location>
        <begin position="1"/>
        <end position="27"/>
    </location>
</feature>
<keyword evidence="5 7" id="KW-0813">Transport</keyword>
<sequence length="346" mass="37038">MRNFTTLAKRALLGTSISMSLGLPAFAASTTTDTEVTGAGSTFVNPILMRWSAAYNEKYGVKVYYQSIGSTGGLAQIKKKFVDFGASDIPMNARELAAFGLGQFPFVIGGVVPVINVPHAQPGQLKFTGALLADIFLGKVTMWNDPEIAAVNTGVNLPALHIVVVHRSDGSGTTFNWTNYLTKVSLAWKVRIGEGASVAWPVGLGAKGSEGVTAYVKQVPGAIGYVEYAYAVQGKLGYGLVQNREGRFIAPNAASFQAAAETAGWSTAKDFNLVITDAPGANAYPITATTFIIMRKKPNDAPRTKTVCDFFQWSLNYGQPQAMALDYAPLSPALVQQVKAYWARNF</sequence>
<dbReference type="InterPro" id="IPR024370">
    <property type="entry name" value="PBP_domain"/>
</dbReference>
<gene>
    <name evidence="10" type="primary">pstS</name>
    <name evidence="10" type="ORF">DWU99_18165</name>
</gene>
<dbReference type="PANTHER" id="PTHR42996:SF1">
    <property type="entry name" value="PHOSPHATE-BINDING PROTEIN PSTS"/>
    <property type="match status" value="1"/>
</dbReference>
<organism evidence="10 11">
    <name type="scientific">Dyella psychrodurans</name>
    <dbReference type="NCBI Taxonomy" id="1927960"/>
    <lineage>
        <taxon>Bacteria</taxon>
        <taxon>Pseudomonadati</taxon>
        <taxon>Pseudomonadota</taxon>
        <taxon>Gammaproteobacteria</taxon>
        <taxon>Lysobacterales</taxon>
        <taxon>Rhodanobacteraceae</taxon>
        <taxon>Dyella</taxon>
    </lineage>
</organism>
<dbReference type="EMBL" id="QRBF01000008">
    <property type="protein sequence ID" value="RDS80978.1"/>
    <property type="molecule type" value="Genomic_DNA"/>
</dbReference>
<evidence type="ECO:0000313" key="10">
    <source>
        <dbReference type="EMBL" id="RDS80978.1"/>
    </source>
</evidence>
<evidence type="ECO:0000313" key="11">
    <source>
        <dbReference type="Proteomes" id="UP000255334"/>
    </source>
</evidence>
<dbReference type="AlphaFoldDB" id="A0A370WXV6"/>
<reference evidence="10 11" key="1">
    <citation type="submission" date="2018-07" db="EMBL/GenBank/DDBJ databases">
        <title>Dyella monticola sp. nov. and Dyella psychrodurans sp. nov. isolated from monsoon evergreen broad-leaved forest soil of Dinghu Mountain, China.</title>
        <authorList>
            <person name="Gao Z."/>
            <person name="Qiu L."/>
        </authorList>
    </citation>
    <scope>NUCLEOTIDE SEQUENCE [LARGE SCALE GENOMIC DNA]</scope>
    <source>
        <strain evidence="10 11">4MSK11</strain>
    </source>
</reference>
<evidence type="ECO:0000256" key="3">
    <source>
        <dbReference type="ARBA" id="ARBA00011529"/>
    </source>
</evidence>
<feature type="chain" id="PRO_5016754589" description="Phosphate-binding protein PstS" evidence="8">
    <location>
        <begin position="28"/>
        <end position="346"/>
    </location>
</feature>
<dbReference type="GO" id="GO:0043190">
    <property type="term" value="C:ATP-binding cassette (ABC) transporter complex"/>
    <property type="evidence" value="ECO:0007669"/>
    <property type="project" value="InterPro"/>
</dbReference>
<evidence type="ECO:0000256" key="1">
    <source>
        <dbReference type="ARBA" id="ARBA00002841"/>
    </source>
</evidence>
<dbReference type="RefSeq" id="WP_115479506.1">
    <property type="nucleotide sequence ID" value="NZ_QRBF01000008.1"/>
</dbReference>
<evidence type="ECO:0000256" key="4">
    <source>
        <dbReference type="ARBA" id="ARBA00021889"/>
    </source>
</evidence>
<evidence type="ECO:0000256" key="6">
    <source>
        <dbReference type="ARBA" id="ARBA00022592"/>
    </source>
</evidence>
<evidence type="ECO:0000259" key="9">
    <source>
        <dbReference type="Pfam" id="PF12849"/>
    </source>
</evidence>
<evidence type="ECO:0000256" key="7">
    <source>
        <dbReference type="PIRNR" id="PIRNR002756"/>
    </source>
</evidence>
<evidence type="ECO:0000256" key="5">
    <source>
        <dbReference type="ARBA" id="ARBA00022448"/>
    </source>
</evidence>
<proteinExistence type="inferred from homology"/>
<dbReference type="PANTHER" id="PTHR42996">
    <property type="entry name" value="PHOSPHATE-BINDING PROTEIN PSTS"/>
    <property type="match status" value="1"/>
</dbReference>
<dbReference type="CDD" id="cd13565">
    <property type="entry name" value="PBP2_PstS"/>
    <property type="match status" value="1"/>
</dbReference>
<keyword evidence="11" id="KW-1185">Reference proteome</keyword>
<dbReference type="GO" id="GO:0042301">
    <property type="term" value="F:phosphate ion binding"/>
    <property type="evidence" value="ECO:0007669"/>
    <property type="project" value="InterPro"/>
</dbReference>
<dbReference type="Gene3D" id="3.40.190.10">
    <property type="entry name" value="Periplasmic binding protein-like II"/>
    <property type="match status" value="2"/>
</dbReference>
<dbReference type="Pfam" id="PF12849">
    <property type="entry name" value="PBP_like_2"/>
    <property type="match status" value="1"/>
</dbReference>
<feature type="domain" description="PBP" evidence="9">
    <location>
        <begin position="27"/>
        <end position="311"/>
    </location>
</feature>
<evidence type="ECO:0000256" key="8">
    <source>
        <dbReference type="SAM" id="SignalP"/>
    </source>
</evidence>
<comment type="caution">
    <text evidence="10">The sequence shown here is derived from an EMBL/GenBank/DDBJ whole genome shotgun (WGS) entry which is preliminary data.</text>
</comment>
<protein>
    <recommendedName>
        <fullName evidence="4 7">Phosphate-binding protein PstS</fullName>
    </recommendedName>
</protein>
<comment type="similarity">
    <text evidence="2 7">Belongs to the PstS family.</text>
</comment>
<accession>A0A370WXV6</accession>
<dbReference type="GO" id="GO:0035435">
    <property type="term" value="P:phosphate ion transmembrane transport"/>
    <property type="evidence" value="ECO:0007669"/>
    <property type="project" value="InterPro"/>
</dbReference>
<dbReference type="InterPro" id="IPR005673">
    <property type="entry name" value="ABC_phos-bd_PstS"/>
</dbReference>
<dbReference type="NCBIfam" id="TIGR00975">
    <property type="entry name" value="3a0107s03"/>
    <property type="match status" value="1"/>
</dbReference>
<keyword evidence="6 7" id="KW-0592">Phosphate transport</keyword>
<dbReference type="SUPFAM" id="SSF53850">
    <property type="entry name" value="Periplasmic binding protein-like II"/>
    <property type="match status" value="1"/>
</dbReference>
<dbReference type="PIRSF" id="PIRSF002756">
    <property type="entry name" value="PstS"/>
    <property type="match status" value="1"/>
</dbReference>